<proteinExistence type="inferred from homology"/>
<dbReference type="PIRSF" id="PIRSF001563">
    <property type="entry name" value="Folylpolyglu_synth"/>
    <property type="match status" value="1"/>
</dbReference>
<evidence type="ECO:0000256" key="16">
    <source>
        <dbReference type="ARBA" id="ARBA00030592"/>
    </source>
</evidence>
<reference evidence="25 26" key="1">
    <citation type="submission" date="2012-05" db="EMBL/GenBank/DDBJ databases">
        <authorList>
            <person name="Weinstock G."/>
            <person name="Sodergren E."/>
            <person name="Lobos E.A."/>
            <person name="Fulton L."/>
            <person name="Fulton R."/>
            <person name="Courtney L."/>
            <person name="Fronick C."/>
            <person name="O'Laughlin M."/>
            <person name="Godfrey J."/>
            <person name="Wilson R.M."/>
            <person name="Miner T."/>
            <person name="Farmer C."/>
            <person name="Delehaunty K."/>
            <person name="Cordes M."/>
            <person name="Minx P."/>
            <person name="Tomlinson C."/>
            <person name="Chen J."/>
            <person name="Wollam A."/>
            <person name="Pepin K.H."/>
            <person name="Bhonagiri V."/>
            <person name="Zhang X."/>
            <person name="Suruliraj S."/>
            <person name="Warren W."/>
            <person name="Mitreva M."/>
            <person name="Mardis E.R."/>
            <person name="Wilson R.K."/>
        </authorList>
    </citation>
    <scope>NUCLEOTIDE SEQUENCE [LARGE SCALE GENOMIC DNA]</scope>
    <source>
        <strain evidence="25 26">F0037</strain>
    </source>
</reference>
<evidence type="ECO:0000256" key="5">
    <source>
        <dbReference type="ARBA" id="ARBA00008276"/>
    </source>
</evidence>
<dbReference type="Gene3D" id="3.40.1190.10">
    <property type="entry name" value="Mur-like, catalytic domain"/>
    <property type="match status" value="1"/>
</dbReference>
<evidence type="ECO:0000256" key="19">
    <source>
        <dbReference type="ARBA" id="ARBA00047808"/>
    </source>
</evidence>
<evidence type="ECO:0000256" key="12">
    <source>
        <dbReference type="ARBA" id="ARBA00022840"/>
    </source>
</evidence>
<dbReference type="PROSITE" id="PS01011">
    <property type="entry name" value="FOLYLPOLYGLU_SYNT_1"/>
    <property type="match status" value="1"/>
</dbReference>
<evidence type="ECO:0000256" key="3">
    <source>
        <dbReference type="ARBA" id="ARBA00004799"/>
    </source>
</evidence>
<dbReference type="SUPFAM" id="SSF53244">
    <property type="entry name" value="MurD-like peptide ligases, peptide-binding domain"/>
    <property type="match status" value="1"/>
</dbReference>
<dbReference type="PANTHER" id="PTHR11136">
    <property type="entry name" value="FOLYLPOLYGLUTAMATE SYNTHASE-RELATED"/>
    <property type="match status" value="1"/>
</dbReference>
<evidence type="ECO:0000256" key="6">
    <source>
        <dbReference type="ARBA" id="ARBA00013023"/>
    </source>
</evidence>
<feature type="domain" description="Mur ligase C-terminal" evidence="23">
    <location>
        <begin position="312"/>
        <end position="428"/>
    </location>
</feature>
<comment type="cofactor">
    <cofactor evidence="1">
        <name>Mg(2+)</name>
        <dbReference type="ChEBI" id="CHEBI:18420"/>
    </cofactor>
</comment>
<accession>L1NGV4</accession>
<dbReference type="PROSITE" id="PS01012">
    <property type="entry name" value="FOLYLPOLYGLU_SYNT_2"/>
    <property type="match status" value="1"/>
</dbReference>
<evidence type="ECO:0000259" key="23">
    <source>
        <dbReference type="Pfam" id="PF02875"/>
    </source>
</evidence>
<dbReference type="RefSeq" id="WP_005468506.1">
    <property type="nucleotide sequence ID" value="NZ_KB291042.1"/>
</dbReference>
<sequence>MTYQEALHFLYTATPVFQRDGGSAYKPGLETTRALDAYYQHPHTTYKTIHVAGTNGKGSTSHSLASILMAAGYRVGLFTSPHLVDFRERIRVDGEVVSEEFVISFVEEVRPLVEQYHPSFFELTTLMALVYFREAHVDIAVIEVGMGGRLDSTNIIQPLLSIITGISLDHTQYLGDTLTGIAGEKAGIIKAKTPVVIGHAEESEVRQVFVQRAQELCAPITFADEEVIVSTAEPQPHGQLFTLDPSSPILSSPNRLLSTPSLFFGLQGGVQRLNLKTILTATRILTSVGLEVSEEALRAGLRDVAQRTGLRGRWEIVERDPLLICDTGHNEEGIRYVTEGLRALKRPLRIIFGMVRDKDITSALSCLPPEATYYFTEASVPRAMPADELLRLATECGLKGRAFPTLASALETAKAEREPQDVLFVGGSNFLVADLLEYQSTHKL</sequence>
<evidence type="ECO:0000256" key="7">
    <source>
        <dbReference type="ARBA" id="ARBA00013025"/>
    </source>
</evidence>
<evidence type="ECO:0000256" key="20">
    <source>
        <dbReference type="ARBA" id="ARBA00049035"/>
    </source>
</evidence>
<evidence type="ECO:0000313" key="25">
    <source>
        <dbReference type="EMBL" id="EKY02618.1"/>
    </source>
</evidence>
<dbReference type="GO" id="GO:0008841">
    <property type="term" value="F:dihydrofolate synthase activity"/>
    <property type="evidence" value="ECO:0007669"/>
    <property type="project" value="UniProtKB-EC"/>
</dbReference>
<evidence type="ECO:0000259" key="24">
    <source>
        <dbReference type="Pfam" id="PF08245"/>
    </source>
</evidence>
<dbReference type="HOGENOM" id="CLU_015869_1_1_10"/>
<gene>
    <name evidence="25" type="ORF">HMPREF9134_00354</name>
</gene>
<evidence type="ECO:0000256" key="21">
    <source>
        <dbReference type="ARBA" id="ARBA00049161"/>
    </source>
</evidence>
<evidence type="ECO:0000256" key="14">
    <source>
        <dbReference type="ARBA" id="ARBA00022909"/>
    </source>
</evidence>
<comment type="catalytic activity">
    <reaction evidence="20">
        <text>(6R)-5,10-methylenetetrahydrofolyl-(gamma-L-Glu)(n) + L-glutamate + ATP = (6R)-5,10-methylenetetrahydrofolyl-(gamma-L-Glu)(n+1) + ADP + phosphate + H(+)</text>
        <dbReference type="Rhea" id="RHEA:51912"/>
        <dbReference type="Rhea" id="RHEA-COMP:13257"/>
        <dbReference type="Rhea" id="RHEA-COMP:13258"/>
        <dbReference type="ChEBI" id="CHEBI:15378"/>
        <dbReference type="ChEBI" id="CHEBI:29985"/>
        <dbReference type="ChEBI" id="CHEBI:30616"/>
        <dbReference type="ChEBI" id="CHEBI:43474"/>
        <dbReference type="ChEBI" id="CHEBI:136572"/>
        <dbReference type="ChEBI" id="CHEBI:456216"/>
        <dbReference type="EC" id="6.3.2.17"/>
    </reaction>
</comment>
<dbReference type="EMBL" id="AMEQ01000012">
    <property type="protein sequence ID" value="EKY02618.1"/>
    <property type="molecule type" value="Genomic_DNA"/>
</dbReference>
<comment type="similarity">
    <text evidence="5 22">Belongs to the folylpolyglutamate synthase family.</text>
</comment>
<keyword evidence="9 22" id="KW-0436">Ligase</keyword>
<evidence type="ECO:0000256" key="15">
    <source>
        <dbReference type="ARBA" id="ARBA00030048"/>
    </source>
</evidence>
<dbReference type="InterPro" id="IPR001645">
    <property type="entry name" value="Folylpolyglutamate_synth"/>
</dbReference>
<name>L1NGV4_9PORP</name>
<dbReference type="Gene3D" id="3.90.190.20">
    <property type="entry name" value="Mur ligase, C-terminal domain"/>
    <property type="match status" value="1"/>
</dbReference>
<dbReference type="STRING" id="1127696.HMPREF9134_00354"/>
<dbReference type="GO" id="GO:0046656">
    <property type="term" value="P:folic acid biosynthetic process"/>
    <property type="evidence" value="ECO:0007669"/>
    <property type="project" value="UniProtKB-KW"/>
</dbReference>
<dbReference type="InterPro" id="IPR013221">
    <property type="entry name" value="Mur_ligase_cen"/>
</dbReference>
<evidence type="ECO:0000256" key="8">
    <source>
        <dbReference type="ARBA" id="ARBA00019357"/>
    </source>
</evidence>
<dbReference type="EC" id="6.3.2.12" evidence="6"/>
<dbReference type="Pfam" id="PF02875">
    <property type="entry name" value="Mur_ligase_C"/>
    <property type="match status" value="1"/>
</dbReference>
<evidence type="ECO:0000256" key="2">
    <source>
        <dbReference type="ARBA" id="ARBA00002714"/>
    </source>
</evidence>
<comment type="pathway">
    <text evidence="4">Cofactor biosynthesis; tetrahydrofolylpolyglutamate biosynthesis.</text>
</comment>
<dbReference type="Proteomes" id="UP000010408">
    <property type="component" value="Unassembled WGS sequence"/>
</dbReference>
<comment type="pathway">
    <text evidence="3">Cofactor biosynthesis; tetrahydrofolate biosynthesis; 7,8-dihydrofolate from 2-amino-4-hydroxy-6-hydroxymethyl-7,8-dihydropteridine diphosphate and 4-aminobenzoate: step 2/2.</text>
</comment>
<dbReference type="GO" id="GO:0046872">
    <property type="term" value="F:metal ion binding"/>
    <property type="evidence" value="ECO:0007669"/>
    <property type="project" value="UniProtKB-KW"/>
</dbReference>
<dbReference type="GO" id="GO:0005524">
    <property type="term" value="F:ATP binding"/>
    <property type="evidence" value="ECO:0007669"/>
    <property type="project" value="UniProtKB-KW"/>
</dbReference>
<protein>
    <recommendedName>
        <fullName evidence="8">Dihydrofolate synthase/folylpolyglutamate synthase</fullName>
        <ecNumber evidence="6">6.3.2.12</ecNumber>
        <ecNumber evidence="7">6.3.2.17</ecNumber>
    </recommendedName>
    <alternativeName>
        <fullName evidence="17">Folylpoly-gamma-glutamate synthetase-dihydrofolate synthetase</fullName>
    </alternativeName>
    <alternativeName>
        <fullName evidence="15">Folylpolyglutamate synthetase</fullName>
    </alternativeName>
    <alternativeName>
        <fullName evidence="16">Tetrahydrofolylpolyglutamate synthase</fullName>
    </alternativeName>
</protein>
<evidence type="ECO:0000313" key="26">
    <source>
        <dbReference type="Proteomes" id="UP000010408"/>
    </source>
</evidence>
<dbReference type="NCBIfam" id="TIGR01499">
    <property type="entry name" value="folC"/>
    <property type="match status" value="1"/>
</dbReference>
<organism evidence="25 26">
    <name type="scientific">Porphyromonas catoniae F0037</name>
    <dbReference type="NCBI Taxonomy" id="1127696"/>
    <lineage>
        <taxon>Bacteria</taxon>
        <taxon>Pseudomonadati</taxon>
        <taxon>Bacteroidota</taxon>
        <taxon>Bacteroidia</taxon>
        <taxon>Bacteroidales</taxon>
        <taxon>Porphyromonadaceae</taxon>
        <taxon>Porphyromonas</taxon>
    </lineage>
</organism>
<dbReference type="InterPro" id="IPR036615">
    <property type="entry name" value="Mur_ligase_C_dom_sf"/>
</dbReference>
<comment type="caution">
    <text evidence="25">The sequence shown here is derived from an EMBL/GenBank/DDBJ whole genome shotgun (WGS) entry which is preliminary data.</text>
</comment>
<evidence type="ECO:0000256" key="13">
    <source>
        <dbReference type="ARBA" id="ARBA00022842"/>
    </source>
</evidence>
<keyword evidence="11 22" id="KW-0547">Nucleotide-binding</keyword>
<evidence type="ECO:0000256" key="9">
    <source>
        <dbReference type="ARBA" id="ARBA00022598"/>
    </source>
</evidence>
<dbReference type="AlphaFoldDB" id="L1NGV4"/>
<dbReference type="InterPro" id="IPR036565">
    <property type="entry name" value="Mur-like_cat_sf"/>
</dbReference>
<dbReference type="InterPro" id="IPR004101">
    <property type="entry name" value="Mur_ligase_C"/>
</dbReference>
<dbReference type="GO" id="GO:0004326">
    <property type="term" value="F:tetrahydrofolylpolyglutamate synthase activity"/>
    <property type="evidence" value="ECO:0007669"/>
    <property type="project" value="UniProtKB-EC"/>
</dbReference>
<dbReference type="PANTHER" id="PTHR11136:SF0">
    <property type="entry name" value="DIHYDROFOLATE SYNTHETASE-RELATED"/>
    <property type="match status" value="1"/>
</dbReference>
<keyword evidence="12 22" id="KW-0067">ATP-binding</keyword>
<dbReference type="PATRIC" id="fig|1127696.3.peg.302"/>
<comment type="function">
    <text evidence="2">Functions in two distinct reactions of the de novo folate biosynthetic pathway. Catalyzes the addition of a glutamate residue to dihydropteroate (7,8-dihydropteroate or H2Pte) to form dihydrofolate (7,8-dihydrofolate monoglutamate or H2Pte-Glu). Also catalyzes successive additions of L-glutamate to tetrahydrofolate or 10-formyltetrahydrofolate or 5,10-methylenetetrahydrofolate, leading to folylpolyglutamate derivatives.</text>
</comment>
<comment type="catalytic activity">
    <reaction evidence="21">
        <text>7,8-dihydropteroate + L-glutamate + ATP = 7,8-dihydrofolate + ADP + phosphate + H(+)</text>
        <dbReference type="Rhea" id="RHEA:23584"/>
        <dbReference type="ChEBI" id="CHEBI:15378"/>
        <dbReference type="ChEBI" id="CHEBI:17839"/>
        <dbReference type="ChEBI" id="CHEBI:29985"/>
        <dbReference type="ChEBI" id="CHEBI:30616"/>
        <dbReference type="ChEBI" id="CHEBI:43474"/>
        <dbReference type="ChEBI" id="CHEBI:57451"/>
        <dbReference type="ChEBI" id="CHEBI:456216"/>
        <dbReference type="EC" id="6.3.2.12"/>
    </reaction>
</comment>
<evidence type="ECO:0000256" key="11">
    <source>
        <dbReference type="ARBA" id="ARBA00022741"/>
    </source>
</evidence>
<keyword evidence="14" id="KW-0289">Folate biosynthesis</keyword>
<dbReference type="FunFam" id="3.40.1190.10:FF:000011">
    <property type="entry name" value="Folylpolyglutamate synthase/dihydrofolate synthase"/>
    <property type="match status" value="1"/>
</dbReference>
<keyword evidence="13" id="KW-0460">Magnesium</keyword>
<dbReference type="Pfam" id="PF08245">
    <property type="entry name" value="Mur_ligase_M"/>
    <property type="match status" value="1"/>
</dbReference>
<comment type="catalytic activity">
    <reaction evidence="19">
        <text>10-formyltetrahydrofolyl-(gamma-L-Glu)(n) + L-glutamate + ATP = 10-formyltetrahydrofolyl-(gamma-L-Glu)(n+1) + ADP + phosphate + H(+)</text>
        <dbReference type="Rhea" id="RHEA:51904"/>
        <dbReference type="Rhea" id="RHEA-COMP:13088"/>
        <dbReference type="Rhea" id="RHEA-COMP:14300"/>
        <dbReference type="ChEBI" id="CHEBI:15378"/>
        <dbReference type="ChEBI" id="CHEBI:29985"/>
        <dbReference type="ChEBI" id="CHEBI:30616"/>
        <dbReference type="ChEBI" id="CHEBI:43474"/>
        <dbReference type="ChEBI" id="CHEBI:134413"/>
        <dbReference type="ChEBI" id="CHEBI:456216"/>
        <dbReference type="EC" id="6.3.2.17"/>
    </reaction>
</comment>
<comment type="catalytic activity">
    <reaction evidence="18">
        <text>(6S)-5,6,7,8-tetrahydrofolyl-(gamma-L-Glu)(n) + L-glutamate + ATP = (6S)-5,6,7,8-tetrahydrofolyl-(gamma-L-Glu)(n+1) + ADP + phosphate + H(+)</text>
        <dbReference type="Rhea" id="RHEA:10580"/>
        <dbReference type="Rhea" id="RHEA-COMP:14738"/>
        <dbReference type="Rhea" id="RHEA-COMP:14740"/>
        <dbReference type="ChEBI" id="CHEBI:15378"/>
        <dbReference type="ChEBI" id="CHEBI:29985"/>
        <dbReference type="ChEBI" id="CHEBI:30616"/>
        <dbReference type="ChEBI" id="CHEBI:43474"/>
        <dbReference type="ChEBI" id="CHEBI:141005"/>
        <dbReference type="ChEBI" id="CHEBI:456216"/>
        <dbReference type="EC" id="6.3.2.17"/>
    </reaction>
</comment>
<keyword evidence="10" id="KW-0479">Metal-binding</keyword>
<evidence type="ECO:0000256" key="22">
    <source>
        <dbReference type="PIRNR" id="PIRNR001563"/>
    </source>
</evidence>
<evidence type="ECO:0000256" key="10">
    <source>
        <dbReference type="ARBA" id="ARBA00022723"/>
    </source>
</evidence>
<evidence type="ECO:0000256" key="17">
    <source>
        <dbReference type="ARBA" id="ARBA00032510"/>
    </source>
</evidence>
<feature type="domain" description="Mur ligase central" evidence="24">
    <location>
        <begin position="51"/>
        <end position="224"/>
    </location>
</feature>
<evidence type="ECO:0000256" key="18">
    <source>
        <dbReference type="ARBA" id="ARBA00047493"/>
    </source>
</evidence>
<dbReference type="InterPro" id="IPR018109">
    <property type="entry name" value="Folylpolyglutamate_synth_CS"/>
</dbReference>
<evidence type="ECO:0000256" key="1">
    <source>
        <dbReference type="ARBA" id="ARBA00001946"/>
    </source>
</evidence>
<dbReference type="GO" id="GO:0005737">
    <property type="term" value="C:cytoplasm"/>
    <property type="evidence" value="ECO:0007669"/>
    <property type="project" value="TreeGrafter"/>
</dbReference>
<dbReference type="eggNOG" id="COG0285">
    <property type="taxonomic scope" value="Bacteria"/>
</dbReference>
<evidence type="ECO:0000256" key="4">
    <source>
        <dbReference type="ARBA" id="ARBA00005150"/>
    </source>
</evidence>
<dbReference type="EC" id="6.3.2.17" evidence="7"/>
<dbReference type="SUPFAM" id="SSF53623">
    <property type="entry name" value="MurD-like peptide ligases, catalytic domain"/>
    <property type="match status" value="1"/>
</dbReference>